<name>A0A9P8MRH9_9HYPO</name>
<dbReference type="RefSeq" id="XP_044717408.1">
    <property type="nucleotide sequence ID" value="XM_044867387.1"/>
</dbReference>
<keyword evidence="4" id="KW-1015">Disulfide bond</keyword>
<dbReference type="AlphaFoldDB" id="A0A9P8MRH9"/>
<evidence type="ECO:0000313" key="7">
    <source>
        <dbReference type="EMBL" id="KAH0959895.1"/>
    </source>
</evidence>
<keyword evidence="8" id="KW-1185">Reference proteome</keyword>
<evidence type="ECO:0000256" key="5">
    <source>
        <dbReference type="SAM" id="SignalP"/>
    </source>
</evidence>
<evidence type="ECO:0000256" key="3">
    <source>
        <dbReference type="ARBA" id="ARBA00022729"/>
    </source>
</evidence>
<keyword evidence="3 5" id="KW-0732">Signal</keyword>
<evidence type="ECO:0000313" key="8">
    <source>
        <dbReference type="Proteomes" id="UP000824596"/>
    </source>
</evidence>
<gene>
    <name evidence="7" type="ORF">HRG_08916</name>
</gene>
<protein>
    <submittedName>
        <fullName evidence="7">Alternaria alternata allergen 1 domain-containing protein</fullName>
    </submittedName>
</protein>
<evidence type="ECO:0000259" key="6">
    <source>
        <dbReference type="Pfam" id="PF16541"/>
    </source>
</evidence>
<dbReference type="InterPro" id="IPR032382">
    <property type="entry name" value="AltA1"/>
</dbReference>
<accession>A0A9P8MRH9</accession>
<organism evidence="7 8">
    <name type="scientific">Hirsutella rhossiliensis</name>
    <dbReference type="NCBI Taxonomy" id="111463"/>
    <lineage>
        <taxon>Eukaryota</taxon>
        <taxon>Fungi</taxon>
        <taxon>Dikarya</taxon>
        <taxon>Ascomycota</taxon>
        <taxon>Pezizomycotina</taxon>
        <taxon>Sordariomycetes</taxon>
        <taxon>Hypocreomycetidae</taxon>
        <taxon>Hypocreales</taxon>
        <taxon>Ophiocordycipitaceae</taxon>
        <taxon>Hirsutella</taxon>
    </lineage>
</organism>
<proteinExistence type="predicted"/>
<feature type="signal peptide" evidence="5">
    <location>
        <begin position="1"/>
        <end position="17"/>
    </location>
</feature>
<reference evidence="7" key="1">
    <citation type="submission" date="2021-09" db="EMBL/GenBank/DDBJ databases">
        <title>A high-quality genome of the endoparasitic fungus Hirsutella rhossiliensis with a comparison of Hirsutella genomes reveals transposable elements contributing to genome size variation.</title>
        <authorList>
            <person name="Lin R."/>
            <person name="Jiao Y."/>
            <person name="Sun X."/>
            <person name="Ling J."/>
            <person name="Xie B."/>
            <person name="Cheng X."/>
        </authorList>
    </citation>
    <scope>NUCLEOTIDE SEQUENCE</scope>
    <source>
        <strain evidence="7">HR02</strain>
    </source>
</reference>
<dbReference type="OrthoDB" id="3539798at2759"/>
<dbReference type="GO" id="GO:0005576">
    <property type="term" value="C:extracellular region"/>
    <property type="evidence" value="ECO:0007669"/>
    <property type="project" value="UniProtKB-SubCell"/>
</dbReference>
<dbReference type="GeneID" id="68358045"/>
<comment type="subcellular location">
    <subcellularLocation>
        <location evidence="1">Secreted</location>
    </subcellularLocation>
</comment>
<comment type="caution">
    <text evidence="7">The sequence shown here is derived from an EMBL/GenBank/DDBJ whole genome shotgun (WGS) entry which is preliminary data.</text>
</comment>
<sequence length="183" mass="19764">MRSLLASTLVLAGSAIAAPAPAPQTCTSDSVAVSEWSVSDFEYHASYVFTTPAHQNSAGTVNFSLTNAAVPYTAQCFAASTQLQDFFYGNVPYKCTLPAANSADEVTFTFNRASGELKLEHSWNCASENSRFKASGGANVGLKCHEQETKNDKWQMGQEYSRREISCDRVTLKVPITEKSGVA</sequence>
<feature type="domain" description="AA1-like" evidence="6">
    <location>
        <begin position="38"/>
        <end position="167"/>
    </location>
</feature>
<dbReference type="Pfam" id="PF16541">
    <property type="entry name" value="AltA1"/>
    <property type="match status" value="1"/>
</dbReference>
<evidence type="ECO:0000256" key="2">
    <source>
        <dbReference type="ARBA" id="ARBA00022525"/>
    </source>
</evidence>
<evidence type="ECO:0000256" key="1">
    <source>
        <dbReference type="ARBA" id="ARBA00004613"/>
    </source>
</evidence>
<evidence type="ECO:0000256" key="4">
    <source>
        <dbReference type="ARBA" id="ARBA00023157"/>
    </source>
</evidence>
<keyword evidence="2" id="KW-0964">Secreted</keyword>
<dbReference type="Proteomes" id="UP000824596">
    <property type="component" value="Unassembled WGS sequence"/>
</dbReference>
<feature type="chain" id="PRO_5040276986" evidence="5">
    <location>
        <begin position="18"/>
        <end position="183"/>
    </location>
</feature>
<dbReference type="EMBL" id="JAIZPD010000011">
    <property type="protein sequence ID" value="KAH0959895.1"/>
    <property type="molecule type" value="Genomic_DNA"/>
</dbReference>